<dbReference type="FunFam" id="2.60.40.10:FF:000047">
    <property type="entry name" value="Contactin 1"/>
    <property type="match status" value="1"/>
</dbReference>
<dbReference type="Pfam" id="PF00041">
    <property type="entry name" value="fn3"/>
    <property type="match status" value="3"/>
</dbReference>
<feature type="domain" description="Fibronectin type-III" evidence="16">
    <location>
        <begin position="608"/>
        <end position="705"/>
    </location>
</feature>
<dbReference type="Proteomes" id="UP000694427">
    <property type="component" value="Unplaced"/>
</dbReference>
<accession>A0A8C1MPC1</accession>
<keyword evidence="5" id="KW-0732">Signal</keyword>
<evidence type="ECO:0000256" key="10">
    <source>
        <dbReference type="ARBA" id="ARBA00023180"/>
    </source>
</evidence>
<dbReference type="GO" id="GO:0098552">
    <property type="term" value="C:side of membrane"/>
    <property type="evidence" value="ECO:0007669"/>
    <property type="project" value="UniProtKB-KW"/>
</dbReference>
<dbReference type="SUPFAM" id="SSF48726">
    <property type="entry name" value="Immunoglobulin"/>
    <property type="match status" value="6"/>
</dbReference>
<evidence type="ECO:0000313" key="18">
    <source>
        <dbReference type="Proteomes" id="UP000694427"/>
    </source>
</evidence>
<feature type="domain" description="Fibronectin type-III" evidence="16">
    <location>
        <begin position="710"/>
        <end position="810"/>
    </location>
</feature>
<dbReference type="SMART" id="SM00409">
    <property type="entry name" value="IG"/>
    <property type="match status" value="5"/>
</dbReference>
<keyword evidence="12" id="KW-0393">Immunoglobulin domain</keyword>
<evidence type="ECO:0000256" key="12">
    <source>
        <dbReference type="ARBA" id="ARBA00023319"/>
    </source>
</evidence>
<dbReference type="InterPro" id="IPR003961">
    <property type="entry name" value="FN3_dom"/>
</dbReference>
<dbReference type="FunFam" id="2.60.40.10:FF:000004">
    <property type="entry name" value="DCC isoform 1"/>
    <property type="match status" value="1"/>
</dbReference>
<protein>
    <submittedName>
        <fullName evidence="17">Contactin 3a, tandem duplicate 1</fullName>
    </submittedName>
</protein>
<dbReference type="FunFam" id="2.60.40.10:FF:000005">
    <property type="entry name" value="Neuronal cell adhesion molecule"/>
    <property type="match status" value="1"/>
</dbReference>
<evidence type="ECO:0000256" key="11">
    <source>
        <dbReference type="ARBA" id="ARBA00023288"/>
    </source>
</evidence>
<dbReference type="PROSITE" id="PS50853">
    <property type="entry name" value="FN3"/>
    <property type="match status" value="4"/>
</dbReference>
<evidence type="ECO:0000259" key="16">
    <source>
        <dbReference type="PROSITE" id="PS50853"/>
    </source>
</evidence>
<keyword evidence="10" id="KW-0325">Glycoprotein</keyword>
<keyword evidence="7" id="KW-0130">Cell adhesion</keyword>
<feature type="domain" description="Ig-like" evidence="15">
    <location>
        <begin position="404"/>
        <end position="494"/>
    </location>
</feature>
<evidence type="ECO:0000256" key="6">
    <source>
        <dbReference type="ARBA" id="ARBA00022737"/>
    </source>
</evidence>
<dbReference type="InterPro" id="IPR007110">
    <property type="entry name" value="Ig-like_dom"/>
</dbReference>
<comment type="similarity">
    <text evidence="2">Belongs to the immunoglobulin superfamily. Contactin family.</text>
</comment>
<dbReference type="Gene3D" id="2.60.40.10">
    <property type="entry name" value="Immunoglobulins"/>
    <property type="match status" value="10"/>
</dbReference>
<dbReference type="GO" id="GO:0007420">
    <property type="term" value="P:brain development"/>
    <property type="evidence" value="ECO:0007669"/>
    <property type="project" value="TreeGrafter"/>
</dbReference>
<dbReference type="InterPro" id="IPR003599">
    <property type="entry name" value="Ig_sub"/>
</dbReference>
<dbReference type="FunFam" id="2.60.40.10:FF:000035">
    <property type="entry name" value="Contactin 1"/>
    <property type="match status" value="1"/>
</dbReference>
<dbReference type="GO" id="GO:0005886">
    <property type="term" value="C:plasma membrane"/>
    <property type="evidence" value="ECO:0007669"/>
    <property type="project" value="UniProtKB-SubCell"/>
</dbReference>
<evidence type="ECO:0000256" key="4">
    <source>
        <dbReference type="ARBA" id="ARBA00022622"/>
    </source>
</evidence>
<feature type="domain" description="Ig-like" evidence="15">
    <location>
        <begin position="59"/>
        <end position="145"/>
    </location>
</feature>
<keyword evidence="18" id="KW-1185">Reference proteome</keyword>
<keyword evidence="8 14" id="KW-0472">Membrane</keyword>
<dbReference type="Ensembl" id="ENSCCRT00010087685.1">
    <property type="protein sequence ID" value="ENSCCRP00010079033.1"/>
    <property type="gene ID" value="ENSCCRG00010034551.1"/>
</dbReference>
<evidence type="ECO:0000256" key="3">
    <source>
        <dbReference type="ARBA" id="ARBA00022475"/>
    </source>
</evidence>
<keyword evidence="4" id="KW-0336">GPI-anchor</keyword>
<dbReference type="FunFam" id="2.60.40.10:FF:000054">
    <property type="entry name" value="Contactin 1"/>
    <property type="match status" value="1"/>
</dbReference>
<comment type="subcellular location">
    <subcellularLocation>
        <location evidence="1">Cell membrane</location>
        <topology evidence="1">Lipid-anchor</topology>
        <topology evidence="1">GPI-anchor</topology>
    </subcellularLocation>
</comment>
<dbReference type="AlphaFoldDB" id="A0A8C1MPC1"/>
<dbReference type="PANTHER" id="PTHR44170">
    <property type="entry name" value="PROTEIN SIDEKICK"/>
    <property type="match status" value="1"/>
</dbReference>
<dbReference type="PANTHER" id="PTHR44170:SF18">
    <property type="entry name" value="CONTACTIN 3B-RELATED"/>
    <property type="match status" value="1"/>
</dbReference>
<dbReference type="InterPro" id="IPR036179">
    <property type="entry name" value="Ig-like_dom_sf"/>
</dbReference>
<dbReference type="SUPFAM" id="SSF49265">
    <property type="entry name" value="Fibronectin type III"/>
    <property type="match status" value="2"/>
</dbReference>
<dbReference type="PROSITE" id="PS50835">
    <property type="entry name" value="IG_LIKE"/>
    <property type="match status" value="4"/>
</dbReference>
<evidence type="ECO:0000256" key="8">
    <source>
        <dbReference type="ARBA" id="ARBA00023136"/>
    </source>
</evidence>
<dbReference type="InterPro" id="IPR013098">
    <property type="entry name" value="Ig_I-set"/>
</dbReference>
<dbReference type="SMART" id="SM00060">
    <property type="entry name" value="FN3"/>
    <property type="match status" value="4"/>
</dbReference>
<keyword evidence="11" id="KW-0449">Lipoprotein</keyword>
<keyword evidence="9" id="KW-1015">Disulfide bond</keyword>
<keyword evidence="14" id="KW-1133">Transmembrane helix</keyword>
<evidence type="ECO:0000256" key="14">
    <source>
        <dbReference type="SAM" id="Phobius"/>
    </source>
</evidence>
<feature type="domain" description="Fibronectin type-III" evidence="16">
    <location>
        <begin position="812"/>
        <end position="906"/>
    </location>
</feature>
<dbReference type="Pfam" id="PF13927">
    <property type="entry name" value="Ig_3"/>
    <property type="match status" value="4"/>
</dbReference>
<dbReference type="InterPro" id="IPR003598">
    <property type="entry name" value="Ig_sub2"/>
</dbReference>
<comment type="subunit">
    <text evidence="13">Interacts with PTPRG.</text>
</comment>
<evidence type="ECO:0000256" key="2">
    <source>
        <dbReference type="ARBA" id="ARBA00009812"/>
    </source>
</evidence>
<dbReference type="FunFam" id="2.60.40.10:FF:000044">
    <property type="entry name" value="Contactin 1"/>
    <property type="match status" value="1"/>
</dbReference>
<dbReference type="GO" id="GO:0007411">
    <property type="term" value="P:axon guidance"/>
    <property type="evidence" value="ECO:0007669"/>
    <property type="project" value="TreeGrafter"/>
</dbReference>
<dbReference type="SMART" id="SM00408">
    <property type="entry name" value="IGc2"/>
    <property type="match status" value="5"/>
</dbReference>
<evidence type="ECO:0000256" key="7">
    <source>
        <dbReference type="ARBA" id="ARBA00022889"/>
    </source>
</evidence>
<dbReference type="FunFam" id="2.60.40.10:FF:000052">
    <property type="entry name" value="Contactin 1"/>
    <property type="match status" value="1"/>
</dbReference>
<keyword evidence="3" id="KW-1003">Cell membrane</keyword>
<evidence type="ECO:0000313" key="17">
    <source>
        <dbReference type="Ensembl" id="ENSCCRP00010079033.1"/>
    </source>
</evidence>
<dbReference type="GO" id="GO:0098632">
    <property type="term" value="F:cell-cell adhesion mediator activity"/>
    <property type="evidence" value="ECO:0007669"/>
    <property type="project" value="TreeGrafter"/>
</dbReference>
<feature type="domain" description="Ig-like" evidence="15">
    <location>
        <begin position="255"/>
        <end position="343"/>
    </location>
</feature>
<reference evidence="17" key="2">
    <citation type="submission" date="2025-09" db="UniProtKB">
        <authorList>
            <consortium name="Ensembl"/>
        </authorList>
    </citation>
    <scope>IDENTIFICATION</scope>
</reference>
<evidence type="ECO:0000256" key="5">
    <source>
        <dbReference type="ARBA" id="ARBA00022729"/>
    </source>
</evidence>
<evidence type="ECO:0000256" key="1">
    <source>
        <dbReference type="ARBA" id="ARBA00004609"/>
    </source>
</evidence>
<feature type="domain" description="Ig-like" evidence="15">
    <location>
        <begin position="164"/>
        <end position="250"/>
    </location>
</feature>
<evidence type="ECO:0000259" key="15">
    <source>
        <dbReference type="PROSITE" id="PS50835"/>
    </source>
</evidence>
<dbReference type="InterPro" id="IPR013783">
    <property type="entry name" value="Ig-like_fold"/>
</dbReference>
<keyword evidence="6" id="KW-0677">Repeat</keyword>
<evidence type="ECO:0000256" key="9">
    <source>
        <dbReference type="ARBA" id="ARBA00023157"/>
    </source>
</evidence>
<dbReference type="CDD" id="cd00063">
    <property type="entry name" value="FN3"/>
    <property type="match status" value="4"/>
</dbReference>
<feature type="transmembrane region" description="Helical" evidence="14">
    <location>
        <begin position="903"/>
        <end position="921"/>
    </location>
</feature>
<feature type="domain" description="Fibronectin type-III" evidence="16">
    <location>
        <begin position="505"/>
        <end position="603"/>
    </location>
</feature>
<dbReference type="InterPro" id="IPR036116">
    <property type="entry name" value="FN3_sf"/>
</dbReference>
<dbReference type="GO" id="GO:0030424">
    <property type="term" value="C:axon"/>
    <property type="evidence" value="ECO:0007669"/>
    <property type="project" value="TreeGrafter"/>
</dbReference>
<name>A0A8C1MPC1_CYPCA</name>
<reference evidence="17" key="1">
    <citation type="submission" date="2025-08" db="UniProtKB">
        <authorList>
            <consortium name="Ensembl"/>
        </authorList>
    </citation>
    <scope>IDENTIFICATION</scope>
</reference>
<sequence length="930" mass="102054">MNDSFIYSQPGSRYSISGGNLRISQLNKEEDAGIYQCLASNSFGTILSREASLHIAYLEEFKTQRRSPVSVREGQGVVLLCGPPAHMGELTYSWIFNEYPSFVKQDTRRFVSQKTGNLYIAKVEPSDVGNYTCVVTNTVTQSRVQGPPTSLVLRNDGIMGEYEPKIEVQFPEVLAVAKGLTVKLECFALGNPVPAITWRRPDGVPFPRKVDVGKSSGVLEIPYFQQEDAGQYECTAENSRGKNTVKGRLSFYASPHLVEKPQDVQKAIDESLLWECKASAKPKPSYRWLKNGEPLESFEDRIQVVNGALSISSLTLSDTGMYQCIAENRHGRDDMPAESSHVNMPSFLKIPLTKLLQTLAFSVLDNGSLRISNITKQDAGLYTCVARNQFGVASSAGTLVVKEPTIITSKATQLDVTVGESVVVPCQVSRDPSLDVKFTWFFNEQLINFGSHGGYFEKVGGASAGDIMIRNIQLRHAGRYTCAVQTKVDSASIATDVVVRGPPDPPLDIKVDEVTETTSFVSWSPGPDNHSPVFAYNIQIRSPFSLGWQAAKTVPESLGGQQLSARVVELSPWVEYEFRVLATNSVGTGEPSKPSQKIRTKDTCMYIVASRVSGGGGSRSELVITWEPVPEELQCGPGFGYVVAFRPLGGQSWMQAAVTSPDASRYIFKNESIPPFSPFHVKVGVYNNKGEGLFGPVTTIYSAEEEPSRAPSRVRAKSLSASEVEVSWKPLPWSTSRTRIMGYEVRTTQLKHANEFHWVCSASKLTVGNRTSAVIRGLDPSSTYHIKLKAYNSAGVGPDSVVVNVTTKRPPPSQSPDKVTWNTTDSKLILKWDHVKSLENESEVMGYKVMYKQSRQSRPSVVETNSTSLELSLPVDEDYIIQIKPVSEGGEGSSSKQITIPRIAGLILALMAFITIILHGFQPGTGYSRA</sequence>
<dbReference type="FunFam" id="2.60.40.10:FF:000028">
    <property type="entry name" value="Neuronal cell adhesion molecule"/>
    <property type="match status" value="1"/>
</dbReference>
<evidence type="ECO:0000256" key="13">
    <source>
        <dbReference type="ARBA" id="ARBA00038703"/>
    </source>
</evidence>
<dbReference type="Pfam" id="PF07679">
    <property type="entry name" value="I-set"/>
    <property type="match status" value="1"/>
</dbReference>
<organism evidence="17 18">
    <name type="scientific">Cyprinus carpio</name>
    <name type="common">Common carp</name>
    <dbReference type="NCBI Taxonomy" id="7962"/>
    <lineage>
        <taxon>Eukaryota</taxon>
        <taxon>Metazoa</taxon>
        <taxon>Chordata</taxon>
        <taxon>Craniata</taxon>
        <taxon>Vertebrata</taxon>
        <taxon>Euteleostomi</taxon>
        <taxon>Actinopterygii</taxon>
        <taxon>Neopterygii</taxon>
        <taxon>Teleostei</taxon>
        <taxon>Ostariophysi</taxon>
        <taxon>Cypriniformes</taxon>
        <taxon>Cyprinidae</taxon>
        <taxon>Cyprininae</taxon>
        <taxon>Cyprinus</taxon>
    </lineage>
</organism>
<proteinExistence type="inferred from homology"/>
<keyword evidence="14" id="KW-0812">Transmembrane</keyword>